<sequence>MSSMLSSQGMVLATAMAAVSGTVILLAFRLQKSPQDTLFSVDRIPRPSQQVLRSCISSDGNKKREKKKKKRVHFAEDVVDPRGNGDEYRKQYDARKAAASSSSASSSSSNFKKSSGGMPANRVALYNGILRDRVVQRLAYSY</sequence>
<evidence type="ECO:0000313" key="2">
    <source>
        <dbReference type="Proteomes" id="UP001164539"/>
    </source>
</evidence>
<keyword evidence="2" id="KW-1185">Reference proteome</keyword>
<organism evidence="1 2">
    <name type="scientific">Melia azedarach</name>
    <name type="common">Chinaberry tree</name>
    <dbReference type="NCBI Taxonomy" id="155640"/>
    <lineage>
        <taxon>Eukaryota</taxon>
        <taxon>Viridiplantae</taxon>
        <taxon>Streptophyta</taxon>
        <taxon>Embryophyta</taxon>
        <taxon>Tracheophyta</taxon>
        <taxon>Spermatophyta</taxon>
        <taxon>Magnoliopsida</taxon>
        <taxon>eudicotyledons</taxon>
        <taxon>Gunneridae</taxon>
        <taxon>Pentapetalae</taxon>
        <taxon>rosids</taxon>
        <taxon>malvids</taxon>
        <taxon>Sapindales</taxon>
        <taxon>Meliaceae</taxon>
        <taxon>Melia</taxon>
    </lineage>
</organism>
<evidence type="ECO:0000313" key="1">
    <source>
        <dbReference type="EMBL" id="KAJ4708260.1"/>
    </source>
</evidence>
<dbReference type="EMBL" id="CM051403">
    <property type="protein sequence ID" value="KAJ4708260.1"/>
    <property type="molecule type" value="Genomic_DNA"/>
</dbReference>
<name>A0ACC1XA80_MELAZ</name>
<proteinExistence type="predicted"/>
<protein>
    <submittedName>
        <fullName evidence="1">Cytochrome P450 family protein</fullName>
    </submittedName>
</protein>
<comment type="caution">
    <text evidence="1">The sequence shown here is derived from an EMBL/GenBank/DDBJ whole genome shotgun (WGS) entry which is preliminary data.</text>
</comment>
<gene>
    <name evidence="1" type="ORF">OWV82_018233</name>
</gene>
<reference evidence="1 2" key="1">
    <citation type="journal article" date="2023" name="Science">
        <title>Complex scaffold remodeling in plant triterpene biosynthesis.</title>
        <authorList>
            <person name="De La Pena R."/>
            <person name="Hodgson H."/>
            <person name="Liu J.C."/>
            <person name="Stephenson M.J."/>
            <person name="Martin A.C."/>
            <person name="Owen C."/>
            <person name="Harkess A."/>
            <person name="Leebens-Mack J."/>
            <person name="Jimenez L.E."/>
            <person name="Osbourn A."/>
            <person name="Sattely E.S."/>
        </authorList>
    </citation>
    <scope>NUCLEOTIDE SEQUENCE [LARGE SCALE GENOMIC DNA]</scope>
    <source>
        <strain evidence="2">cv. JPN11</strain>
        <tissue evidence="1">Leaf</tissue>
    </source>
</reference>
<dbReference type="Proteomes" id="UP001164539">
    <property type="component" value="Chromosome 10"/>
</dbReference>
<accession>A0ACC1XA80</accession>